<dbReference type="Pfam" id="PF21105">
    <property type="entry name" value="DyP_N"/>
    <property type="match status" value="1"/>
</dbReference>
<dbReference type="InterPro" id="IPR011008">
    <property type="entry name" value="Dimeric_a/b-barrel"/>
</dbReference>
<evidence type="ECO:0000259" key="10">
    <source>
        <dbReference type="Pfam" id="PF20628"/>
    </source>
</evidence>
<evidence type="ECO:0000256" key="7">
    <source>
        <dbReference type="ARBA" id="ARBA00023004"/>
    </source>
</evidence>
<evidence type="ECO:0000256" key="6">
    <source>
        <dbReference type="ARBA" id="ARBA00023002"/>
    </source>
</evidence>
<evidence type="ECO:0000256" key="3">
    <source>
        <dbReference type="ARBA" id="ARBA00022617"/>
    </source>
</evidence>
<dbReference type="NCBIfam" id="TIGR01413">
    <property type="entry name" value="Dyp_perox_fam"/>
    <property type="match status" value="1"/>
</dbReference>
<accession>A0ABR1J118</accession>
<feature type="domain" description="Dyp-type peroxidase C-terminal" evidence="10">
    <location>
        <begin position="259"/>
        <end position="457"/>
    </location>
</feature>
<proteinExistence type="inferred from homology"/>
<evidence type="ECO:0000313" key="12">
    <source>
        <dbReference type="EMBL" id="KAK7444805.1"/>
    </source>
</evidence>
<sequence>MKITSLYVLIGLAVQLAFAAPEIKRQTSSRSLLIKPPGFPNLPSATTGQRVAATAAPGLNLNDIQGDILVGMTKPKELFFFFGIKDATTFKSKLASDIQSLVTNTKQILPGSADVPVTAVNIAFSSTGLQALNVTDQLDDDFVKGQFAEAADLGDAGTDNWVSGFRGTNIHGVFLLAANDVQDIDDELANIQGILGDSISEIYRLSGAARPGDQQGHEHFGYLDGVSQPAIQGFNAGQRPGPDAIAPGNFILGADGDSGHPDWATGGSFLVFRQLQQKVPEFNKYVQDHALNVPGLSQEENTDLFGARLIGRWKSGAPIDLAPLRDDKELGGDNQRNNNFNYSHPEIPDFDIKSNQTLCPFSAHVRKTRPRATLGEETGAANAHHIIRAGIPYGPEVTDDEATSKKSSTDPSLERGLAFVAYQSNIASGFKFMQATWVNNANFPSVLTQFVTANTTGVDPIIGRDPSSAADAPRDITGTDPLNVNKPFTLDSEFVVSRGGEYFFSPPISALSGKLAA</sequence>
<evidence type="ECO:0000256" key="8">
    <source>
        <dbReference type="ARBA" id="ARBA00025737"/>
    </source>
</evidence>
<name>A0ABR1J118_9AGAR</name>
<dbReference type="InterPro" id="IPR048328">
    <property type="entry name" value="Dyp_perox_C"/>
</dbReference>
<evidence type="ECO:0000259" key="11">
    <source>
        <dbReference type="Pfam" id="PF21105"/>
    </source>
</evidence>
<evidence type="ECO:0000256" key="9">
    <source>
        <dbReference type="SAM" id="SignalP"/>
    </source>
</evidence>
<dbReference type="SUPFAM" id="SSF54909">
    <property type="entry name" value="Dimeric alpha+beta barrel"/>
    <property type="match status" value="1"/>
</dbReference>
<evidence type="ECO:0000256" key="4">
    <source>
        <dbReference type="ARBA" id="ARBA00022723"/>
    </source>
</evidence>
<evidence type="ECO:0000256" key="2">
    <source>
        <dbReference type="ARBA" id="ARBA00022559"/>
    </source>
</evidence>
<evidence type="ECO:0000256" key="1">
    <source>
        <dbReference type="ARBA" id="ARBA00001970"/>
    </source>
</evidence>
<feature type="domain" description="DyP dimeric alpha+beta barrel" evidence="11">
    <location>
        <begin position="63"/>
        <end position="211"/>
    </location>
</feature>
<comment type="cofactor">
    <cofactor evidence="1">
        <name>heme b</name>
        <dbReference type="ChEBI" id="CHEBI:60344"/>
    </cofactor>
</comment>
<dbReference type="Pfam" id="PF20628">
    <property type="entry name" value="Dyp_perox_C"/>
    <property type="match status" value="1"/>
</dbReference>
<comment type="caution">
    <text evidence="12">The sequence shown here is derived from an EMBL/GenBank/DDBJ whole genome shotgun (WGS) entry which is preliminary data.</text>
</comment>
<comment type="similarity">
    <text evidence="8">Belongs to the DyP-type peroxidase family.</text>
</comment>
<dbReference type="EMBL" id="JBANRG010000049">
    <property type="protein sequence ID" value="KAK7444805.1"/>
    <property type="molecule type" value="Genomic_DNA"/>
</dbReference>
<feature type="signal peptide" evidence="9">
    <location>
        <begin position="1"/>
        <end position="19"/>
    </location>
</feature>
<evidence type="ECO:0000256" key="5">
    <source>
        <dbReference type="ARBA" id="ARBA00022729"/>
    </source>
</evidence>
<evidence type="ECO:0000313" key="13">
    <source>
        <dbReference type="Proteomes" id="UP001498398"/>
    </source>
</evidence>
<gene>
    <name evidence="12" type="primary">DyP1_5</name>
    <name evidence="12" type="ORF">VKT23_015122</name>
</gene>
<reference evidence="12 13" key="1">
    <citation type="submission" date="2024-01" db="EMBL/GenBank/DDBJ databases">
        <title>A draft genome for the cacao thread blight pathogen Marasmiellus scandens.</title>
        <authorList>
            <person name="Baruah I.K."/>
            <person name="Leung J."/>
            <person name="Bukari Y."/>
            <person name="Amoako-Attah I."/>
            <person name="Meinhardt L.W."/>
            <person name="Bailey B.A."/>
            <person name="Cohen S.P."/>
        </authorList>
    </citation>
    <scope>NUCLEOTIDE SEQUENCE [LARGE SCALE GENOMIC DNA]</scope>
    <source>
        <strain evidence="12 13">GH-19</strain>
    </source>
</reference>
<dbReference type="InterPro" id="IPR006314">
    <property type="entry name" value="Dyp_peroxidase"/>
</dbReference>
<keyword evidence="4" id="KW-0479">Metal-binding</keyword>
<dbReference type="GO" id="GO:0004601">
    <property type="term" value="F:peroxidase activity"/>
    <property type="evidence" value="ECO:0007669"/>
    <property type="project" value="UniProtKB-KW"/>
</dbReference>
<keyword evidence="6" id="KW-0560">Oxidoreductase</keyword>
<keyword evidence="2 12" id="KW-0575">Peroxidase</keyword>
<keyword evidence="13" id="KW-1185">Reference proteome</keyword>
<organism evidence="12 13">
    <name type="scientific">Marasmiellus scandens</name>
    <dbReference type="NCBI Taxonomy" id="2682957"/>
    <lineage>
        <taxon>Eukaryota</taxon>
        <taxon>Fungi</taxon>
        <taxon>Dikarya</taxon>
        <taxon>Basidiomycota</taxon>
        <taxon>Agaricomycotina</taxon>
        <taxon>Agaricomycetes</taxon>
        <taxon>Agaricomycetidae</taxon>
        <taxon>Agaricales</taxon>
        <taxon>Marasmiineae</taxon>
        <taxon>Omphalotaceae</taxon>
        <taxon>Marasmiellus</taxon>
    </lineage>
</organism>
<keyword evidence="7" id="KW-0408">Iron</keyword>
<keyword evidence="5 9" id="KW-0732">Signal</keyword>
<dbReference type="InterPro" id="IPR049509">
    <property type="entry name" value="DyP_N"/>
</dbReference>
<dbReference type="PROSITE" id="PS51404">
    <property type="entry name" value="DYP_PEROXIDASE"/>
    <property type="match status" value="1"/>
</dbReference>
<dbReference type="PANTHER" id="PTHR30521">
    <property type="entry name" value="DEFERROCHELATASE/PEROXIDASE"/>
    <property type="match status" value="1"/>
</dbReference>
<protein>
    <submittedName>
        <fullName evidence="12">Dye-decolorizing heme-containing peroxidase</fullName>
    </submittedName>
</protein>
<keyword evidence="3" id="KW-0349">Heme</keyword>
<dbReference type="PANTHER" id="PTHR30521:SF4">
    <property type="entry name" value="DEFERROCHELATASE"/>
    <property type="match status" value="1"/>
</dbReference>
<feature type="chain" id="PRO_5046733505" evidence="9">
    <location>
        <begin position="20"/>
        <end position="517"/>
    </location>
</feature>
<dbReference type="Proteomes" id="UP001498398">
    <property type="component" value="Unassembled WGS sequence"/>
</dbReference>